<evidence type="ECO:0000313" key="2">
    <source>
        <dbReference type="Proteomes" id="UP000301751"/>
    </source>
</evidence>
<dbReference type="AlphaFoldDB" id="A0A480AXH0"/>
<evidence type="ECO:0000313" key="1">
    <source>
        <dbReference type="EMBL" id="GCL65596.1"/>
    </source>
</evidence>
<organism evidence="1 2">
    <name type="scientific">Pseudaquabacterium pictum</name>
    <dbReference type="NCBI Taxonomy" id="2315236"/>
    <lineage>
        <taxon>Bacteria</taxon>
        <taxon>Pseudomonadati</taxon>
        <taxon>Pseudomonadota</taxon>
        <taxon>Betaproteobacteria</taxon>
        <taxon>Burkholderiales</taxon>
        <taxon>Sphaerotilaceae</taxon>
        <taxon>Pseudaquabacterium</taxon>
    </lineage>
</organism>
<gene>
    <name evidence="1" type="ORF">AQPW35_46770</name>
</gene>
<dbReference type="EMBL" id="BJCL01000018">
    <property type="protein sequence ID" value="GCL65596.1"/>
    <property type="molecule type" value="Genomic_DNA"/>
</dbReference>
<proteinExistence type="predicted"/>
<protein>
    <submittedName>
        <fullName evidence="1">Uncharacterized protein</fullName>
    </submittedName>
</protein>
<comment type="caution">
    <text evidence="1">The sequence shown here is derived from an EMBL/GenBank/DDBJ whole genome shotgun (WGS) entry which is preliminary data.</text>
</comment>
<keyword evidence="2" id="KW-1185">Reference proteome</keyword>
<reference evidence="2" key="1">
    <citation type="submission" date="2019-03" db="EMBL/GenBank/DDBJ databases">
        <title>Aquabacterium pictum sp.nov., the first bacteriochlorophyll a-containing freshwater bacterium in the genus Aquabacterium of the class Betaproteobacteria.</title>
        <authorList>
            <person name="Hirose S."/>
            <person name="Tank M."/>
            <person name="Hara E."/>
            <person name="Tamaki H."/>
            <person name="Takaichi S."/>
            <person name="Haruta S."/>
            <person name="Hanada S."/>
        </authorList>
    </citation>
    <scope>NUCLEOTIDE SEQUENCE [LARGE SCALE GENOMIC DNA]</scope>
    <source>
        <strain evidence="2">W35</strain>
    </source>
</reference>
<dbReference type="Proteomes" id="UP000301751">
    <property type="component" value="Unassembled WGS sequence"/>
</dbReference>
<sequence>MVDFRYEGRPRRWFKVFGPGVDVRALMSTELRELYGDRAHLVEVRRATDEQEAQYLRGEAPVNAICPTGRRPSDDGAP</sequence>
<name>A0A480AXH0_9BURK</name>
<accession>A0A480AXH0</accession>